<accession>A0A8H3FT39</accession>
<dbReference type="OrthoDB" id="2107885at2759"/>
<organism evidence="2 3">
    <name type="scientific">Gomphillus americanus</name>
    <dbReference type="NCBI Taxonomy" id="1940652"/>
    <lineage>
        <taxon>Eukaryota</taxon>
        <taxon>Fungi</taxon>
        <taxon>Dikarya</taxon>
        <taxon>Ascomycota</taxon>
        <taxon>Pezizomycotina</taxon>
        <taxon>Lecanoromycetes</taxon>
        <taxon>OSLEUM clade</taxon>
        <taxon>Ostropomycetidae</taxon>
        <taxon>Ostropales</taxon>
        <taxon>Graphidaceae</taxon>
        <taxon>Gomphilloideae</taxon>
        <taxon>Gomphillus</taxon>
    </lineage>
</organism>
<protein>
    <submittedName>
        <fullName evidence="2">Uncharacterized protein</fullName>
    </submittedName>
</protein>
<dbReference type="AlphaFoldDB" id="A0A8H3FT39"/>
<dbReference type="PANTHER" id="PTHR34292">
    <property type="entry name" value="OUTER SPORE WALL PROTEIN LDS1"/>
    <property type="match status" value="1"/>
</dbReference>
<proteinExistence type="predicted"/>
<dbReference type="GO" id="GO:0005628">
    <property type="term" value="C:prospore membrane"/>
    <property type="evidence" value="ECO:0007669"/>
    <property type="project" value="TreeGrafter"/>
</dbReference>
<sequence>MALPSKILGEGAAIVALLFEAFFVDETQVDIFDAVLIQEGLEELVARRRVVLPTDAVADEDGGGGGGNPVGRLGEHMDKKGVVYAPFSLRQIVEFVVLLPLNLIPWVGVPAFVLLTGYRAGPLLHYRYYYLLGVDKAKKRELVGRRQLRYTWFGSVYLVLQLVPGLSMLFLLTTATGAALWVRDLEHSSVLVAADREEGGDGYRDDPS</sequence>
<reference evidence="2" key="1">
    <citation type="submission" date="2021-03" db="EMBL/GenBank/DDBJ databases">
        <authorList>
            <person name="Tagirdzhanova G."/>
        </authorList>
    </citation>
    <scope>NUCLEOTIDE SEQUENCE</scope>
</reference>
<evidence type="ECO:0000313" key="2">
    <source>
        <dbReference type="EMBL" id="CAF9927328.1"/>
    </source>
</evidence>
<gene>
    <name evidence="2" type="ORF">GOMPHAMPRED_004365</name>
</gene>
<feature type="transmembrane region" description="Helical" evidence="1">
    <location>
        <begin position="150"/>
        <end position="182"/>
    </location>
</feature>
<keyword evidence="1" id="KW-1133">Transmembrane helix</keyword>
<feature type="transmembrane region" description="Helical" evidence="1">
    <location>
        <begin position="107"/>
        <end position="129"/>
    </location>
</feature>
<name>A0A8H3FT39_9LECA</name>
<dbReference type="Proteomes" id="UP000664169">
    <property type="component" value="Unassembled WGS sequence"/>
</dbReference>
<dbReference type="InterPro" id="IPR052786">
    <property type="entry name" value="Spore_wall_assembly"/>
</dbReference>
<dbReference type="EMBL" id="CAJPDQ010000027">
    <property type="protein sequence ID" value="CAF9927328.1"/>
    <property type="molecule type" value="Genomic_DNA"/>
</dbReference>
<comment type="caution">
    <text evidence="2">The sequence shown here is derived from an EMBL/GenBank/DDBJ whole genome shotgun (WGS) entry which is preliminary data.</text>
</comment>
<keyword evidence="1" id="KW-0812">Transmembrane</keyword>
<evidence type="ECO:0000256" key="1">
    <source>
        <dbReference type="SAM" id="Phobius"/>
    </source>
</evidence>
<dbReference type="GO" id="GO:0005619">
    <property type="term" value="C:ascospore wall"/>
    <property type="evidence" value="ECO:0007669"/>
    <property type="project" value="TreeGrafter"/>
</dbReference>
<keyword evidence="1" id="KW-0472">Membrane</keyword>
<dbReference type="PANTHER" id="PTHR34292:SF1">
    <property type="entry name" value="OUTER SPORE WALL PROTEIN RRT8"/>
    <property type="match status" value="1"/>
</dbReference>
<dbReference type="GO" id="GO:0005811">
    <property type="term" value="C:lipid droplet"/>
    <property type="evidence" value="ECO:0007669"/>
    <property type="project" value="TreeGrafter"/>
</dbReference>
<keyword evidence="3" id="KW-1185">Reference proteome</keyword>
<evidence type="ECO:0000313" key="3">
    <source>
        <dbReference type="Proteomes" id="UP000664169"/>
    </source>
</evidence>